<dbReference type="Gene3D" id="3.40.630.10">
    <property type="entry name" value="Zn peptidases"/>
    <property type="match status" value="1"/>
</dbReference>
<dbReference type="InterPro" id="IPR002933">
    <property type="entry name" value="Peptidase_M20"/>
</dbReference>
<comment type="similarity">
    <text evidence="1">Belongs to the peptidase M20 family.</text>
</comment>
<keyword evidence="3" id="KW-0464">Manganese</keyword>
<feature type="binding site" evidence="3">
    <location>
        <position position="378"/>
    </location>
    <ligand>
        <name>Mn(2+)</name>
        <dbReference type="ChEBI" id="CHEBI:29035"/>
        <label>2</label>
    </ligand>
</feature>
<proteinExistence type="inferred from homology"/>
<name>A0A0H5QP49_9EUKA</name>
<feature type="binding site" evidence="3">
    <location>
        <position position="177"/>
    </location>
    <ligand>
        <name>Mn(2+)</name>
        <dbReference type="ChEBI" id="CHEBI:29035"/>
        <label>2</label>
    </ligand>
</feature>
<dbReference type="InterPro" id="IPR017439">
    <property type="entry name" value="Amidohydrolase"/>
</dbReference>
<protein>
    <recommendedName>
        <fullName evidence="5">Peptidase M20 dimerisation domain-containing protein</fullName>
    </recommendedName>
</protein>
<dbReference type="InterPro" id="IPR036264">
    <property type="entry name" value="Bact_exopeptidase_dim_dom"/>
</dbReference>
<feature type="binding site" evidence="3">
    <location>
        <position position="115"/>
    </location>
    <ligand>
        <name>Mn(2+)</name>
        <dbReference type="ChEBI" id="CHEBI:29035"/>
        <label>2</label>
    </ligand>
</feature>
<evidence type="ECO:0008006" key="5">
    <source>
        <dbReference type="Google" id="ProtNLM"/>
    </source>
</evidence>
<evidence type="ECO:0000256" key="2">
    <source>
        <dbReference type="ARBA" id="ARBA00022801"/>
    </source>
</evidence>
<dbReference type="GO" id="GO:0046872">
    <property type="term" value="F:metal ion binding"/>
    <property type="evidence" value="ECO:0007669"/>
    <property type="project" value="UniProtKB-KW"/>
</dbReference>
<dbReference type="PANTHER" id="PTHR11014:SF63">
    <property type="entry name" value="METALLOPEPTIDASE, PUTATIVE (AFU_ORTHOLOGUE AFUA_6G09600)-RELATED"/>
    <property type="match status" value="1"/>
</dbReference>
<evidence type="ECO:0000256" key="3">
    <source>
        <dbReference type="PIRSR" id="PIRSR005962-1"/>
    </source>
</evidence>
<sequence length="405" mass="44167">SVYAAPNCNESDIGSIQDEVVRVRRHLHSIPELENQEHKTAAFIVDYLRDKCGIDPSDIRTGVASTGIVALIQSTVDPNRSCIAIRADMDGLQVHEQPETAIDYVSQHDGVMHACGHDAHMAMLLVAARLLQASRDTFTGTVKLLFQPAEEGDGGAARMIEAGALERPHVDSVYGAHIWNYSPSGEIHVSNGPMMGSTDDFQVKLEGRGGHGAEPQGTTDCGLAVAQLVCQLHTIVSRNVSPLNSAVINIGTIRSGTCNNAVSDHACVNGTVRYFRDTDRDIVMRRMKDITEGVATSNDVKQQFTYKYGYPPTDNKYPANVSILRKVAAKVVGVDKVHNAKSTMAAEDFSFFLNARPGCFFFIGSAPNVEPVQVFPHHEKSFRIDENVLINGVKIWVELARTVLV</sequence>
<feature type="binding site" evidence="3">
    <location>
        <position position="151"/>
    </location>
    <ligand>
        <name>Mn(2+)</name>
        <dbReference type="ChEBI" id="CHEBI:29035"/>
        <label>2</label>
    </ligand>
</feature>
<dbReference type="AlphaFoldDB" id="A0A0H5QP49"/>
<dbReference type="FunFam" id="3.30.70.360:FF:000001">
    <property type="entry name" value="N-acetyldiaminopimelate deacetylase"/>
    <property type="match status" value="1"/>
</dbReference>
<keyword evidence="2" id="KW-0378">Hydrolase</keyword>
<dbReference type="Gene3D" id="3.30.70.360">
    <property type="match status" value="1"/>
</dbReference>
<feature type="binding site" evidence="3">
    <location>
        <position position="117"/>
    </location>
    <ligand>
        <name>Mn(2+)</name>
        <dbReference type="ChEBI" id="CHEBI:29035"/>
        <label>2</label>
    </ligand>
</feature>
<organism evidence="4">
    <name type="scientific">Spongospora subterranea</name>
    <dbReference type="NCBI Taxonomy" id="70186"/>
    <lineage>
        <taxon>Eukaryota</taxon>
        <taxon>Sar</taxon>
        <taxon>Rhizaria</taxon>
        <taxon>Endomyxa</taxon>
        <taxon>Phytomyxea</taxon>
        <taxon>Plasmodiophorida</taxon>
        <taxon>Plasmodiophoridae</taxon>
        <taxon>Spongospora</taxon>
    </lineage>
</organism>
<accession>A0A0H5QP49</accession>
<dbReference type="PANTHER" id="PTHR11014">
    <property type="entry name" value="PEPTIDASE M20 FAMILY MEMBER"/>
    <property type="match status" value="1"/>
</dbReference>
<feature type="non-terminal residue" evidence="4">
    <location>
        <position position="1"/>
    </location>
</feature>
<comment type="cofactor">
    <cofactor evidence="3">
        <name>Mn(2+)</name>
        <dbReference type="ChEBI" id="CHEBI:29035"/>
    </cofactor>
    <text evidence="3">The Mn(2+) ion enhances activity.</text>
</comment>
<keyword evidence="3" id="KW-0479">Metal-binding</keyword>
<dbReference type="PIRSF" id="PIRSF005962">
    <property type="entry name" value="Pept_M20D_amidohydro"/>
    <property type="match status" value="1"/>
</dbReference>
<dbReference type="SUPFAM" id="SSF53187">
    <property type="entry name" value="Zn-dependent exopeptidases"/>
    <property type="match status" value="1"/>
</dbReference>
<dbReference type="Pfam" id="PF01546">
    <property type="entry name" value="Peptidase_M20"/>
    <property type="match status" value="1"/>
</dbReference>
<dbReference type="EMBL" id="HACM01003413">
    <property type="protein sequence ID" value="CRZ03855.1"/>
    <property type="molecule type" value="Transcribed_RNA"/>
</dbReference>
<dbReference type="GO" id="GO:0016787">
    <property type="term" value="F:hydrolase activity"/>
    <property type="evidence" value="ECO:0007669"/>
    <property type="project" value="UniProtKB-KW"/>
</dbReference>
<reference evidence="4" key="1">
    <citation type="submission" date="2015-04" db="EMBL/GenBank/DDBJ databases">
        <title>The genome sequence of the plant pathogenic Rhizarian Plasmodiophora brassicae reveals insights in its biotrophic life cycle and the origin of chitin synthesis.</title>
        <authorList>
            <person name="Schwelm A."/>
            <person name="Fogelqvist J."/>
            <person name="Knaust A."/>
            <person name="Julke S."/>
            <person name="Lilja T."/>
            <person name="Dhandapani V."/>
            <person name="Bonilla-Rosso G."/>
            <person name="Karlsson M."/>
            <person name="Shevchenko A."/>
            <person name="Choi S.R."/>
            <person name="Kim H.G."/>
            <person name="Park J.Y."/>
            <person name="Lim Y.P."/>
            <person name="Ludwig-Muller J."/>
            <person name="Dixelius C."/>
        </authorList>
    </citation>
    <scope>NUCLEOTIDE SEQUENCE</scope>
    <source>
        <tissue evidence="4">Potato root galls</tissue>
    </source>
</reference>
<dbReference type="NCBIfam" id="TIGR01891">
    <property type="entry name" value="amidohydrolases"/>
    <property type="match status" value="1"/>
</dbReference>
<dbReference type="SUPFAM" id="SSF55031">
    <property type="entry name" value="Bacterial exopeptidase dimerisation domain"/>
    <property type="match status" value="1"/>
</dbReference>
<evidence type="ECO:0000313" key="4">
    <source>
        <dbReference type="EMBL" id="CRZ03855.1"/>
    </source>
</evidence>
<evidence type="ECO:0000256" key="1">
    <source>
        <dbReference type="ARBA" id="ARBA00006153"/>
    </source>
</evidence>